<dbReference type="InterPro" id="IPR036388">
    <property type="entry name" value="WH-like_DNA-bd_sf"/>
</dbReference>
<feature type="region of interest" description="Disordered" evidence="4">
    <location>
        <begin position="231"/>
        <end position="258"/>
    </location>
</feature>
<name>A0A849IB45_9HYPH</name>
<dbReference type="Gene3D" id="2.60.120.10">
    <property type="entry name" value="Jelly Rolls"/>
    <property type="match status" value="1"/>
</dbReference>
<keyword evidence="2" id="KW-0238">DNA-binding</keyword>
<dbReference type="Pfam" id="PF13545">
    <property type="entry name" value="HTH_Crp_2"/>
    <property type="match status" value="1"/>
</dbReference>
<evidence type="ECO:0000259" key="5">
    <source>
        <dbReference type="PROSITE" id="PS50042"/>
    </source>
</evidence>
<feature type="domain" description="HTH crp-type" evidence="6">
    <location>
        <begin position="144"/>
        <end position="210"/>
    </location>
</feature>
<dbReference type="GO" id="GO:0005829">
    <property type="term" value="C:cytosol"/>
    <property type="evidence" value="ECO:0007669"/>
    <property type="project" value="TreeGrafter"/>
</dbReference>
<keyword evidence="1" id="KW-0805">Transcription regulation</keyword>
<proteinExistence type="predicted"/>
<feature type="compositionally biased region" description="Low complexity" evidence="4">
    <location>
        <begin position="233"/>
        <end position="244"/>
    </location>
</feature>
<dbReference type="CDD" id="cd00038">
    <property type="entry name" value="CAP_ED"/>
    <property type="match status" value="1"/>
</dbReference>
<dbReference type="Pfam" id="PF00027">
    <property type="entry name" value="cNMP_binding"/>
    <property type="match status" value="1"/>
</dbReference>
<dbReference type="SMART" id="SM00100">
    <property type="entry name" value="cNMP"/>
    <property type="match status" value="1"/>
</dbReference>
<dbReference type="PROSITE" id="PS50042">
    <property type="entry name" value="CNMP_BINDING_3"/>
    <property type="match status" value="1"/>
</dbReference>
<accession>A0A849IB45</accession>
<evidence type="ECO:0000256" key="1">
    <source>
        <dbReference type="ARBA" id="ARBA00023015"/>
    </source>
</evidence>
<dbReference type="PANTHER" id="PTHR24567:SF74">
    <property type="entry name" value="HTH-TYPE TRANSCRIPTIONAL REGULATOR ARCR"/>
    <property type="match status" value="1"/>
</dbReference>
<evidence type="ECO:0000256" key="3">
    <source>
        <dbReference type="ARBA" id="ARBA00023163"/>
    </source>
</evidence>
<protein>
    <submittedName>
        <fullName evidence="7">Crp/Fnr family transcriptional regulator</fullName>
    </submittedName>
</protein>
<dbReference type="Gene3D" id="1.10.10.10">
    <property type="entry name" value="Winged helix-like DNA-binding domain superfamily/Winged helix DNA-binding domain"/>
    <property type="match status" value="1"/>
</dbReference>
<gene>
    <name evidence="7" type="ORF">HJG44_22500</name>
</gene>
<reference evidence="7 8" key="1">
    <citation type="submission" date="2020-04" db="EMBL/GenBank/DDBJ databases">
        <title>Enterovirga sp. isolate from soil.</title>
        <authorList>
            <person name="Chea S."/>
            <person name="Kim D.-U."/>
        </authorList>
    </citation>
    <scope>NUCLEOTIDE SEQUENCE [LARGE SCALE GENOMIC DNA]</scope>
    <source>
        <strain evidence="7 8">DB1703</strain>
    </source>
</reference>
<sequence>MGQSAARNQLLAALPEKDLTLLSPAMELVSFEPEQTIIEPFAAITHVHFLQSGLLSVIARSGDREQAEIAMIGREGMAGFSLALGCSSAPFHIFVQRAGNALRMSAEAFRQACHDSPALHRAVLLYSHVFMTQVAETSRANARHTVETRLARWLLMAHDRSDGDDLPLTHEFLSLMLGVRRPGITVSLHVLEGERMIRARRGNIRILDRAKLEQAARGSYGLPEAEYRRLMKPSPAEATAAPPANRSGPYYSEARPAL</sequence>
<dbReference type="GO" id="GO:0003700">
    <property type="term" value="F:DNA-binding transcription factor activity"/>
    <property type="evidence" value="ECO:0007669"/>
    <property type="project" value="TreeGrafter"/>
</dbReference>
<organism evidence="7 8">
    <name type="scientific">Enterovirga aerilata</name>
    <dbReference type="NCBI Taxonomy" id="2730920"/>
    <lineage>
        <taxon>Bacteria</taxon>
        <taxon>Pseudomonadati</taxon>
        <taxon>Pseudomonadota</taxon>
        <taxon>Alphaproteobacteria</taxon>
        <taxon>Hyphomicrobiales</taxon>
        <taxon>Methylobacteriaceae</taxon>
        <taxon>Enterovirga</taxon>
    </lineage>
</organism>
<evidence type="ECO:0000256" key="2">
    <source>
        <dbReference type="ARBA" id="ARBA00023125"/>
    </source>
</evidence>
<dbReference type="SUPFAM" id="SSF51206">
    <property type="entry name" value="cAMP-binding domain-like"/>
    <property type="match status" value="1"/>
</dbReference>
<dbReference type="SUPFAM" id="SSF46785">
    <property type="entry name" value="Winged helix' DNA-binding domain"/>
    <property type="match status" value="1"/>
</dbReference>
<evidence type="ECO:0000313" key="8">
    <source>
        <dbReference type="Proteomes" id="UP000564885"/>
    </source>
</evidence>
<dbReference type="PROSITE" id="PS51063">
    <property type="entry name" value="HTH_CRP_2"/>
    <property type="match status" value="1"/>
</dbReference>
<evidence type="ECO:0000259" key="6">
    <source>
        <dbReference type="PROSITE" id="PS51063"/>
    </source>
</evidence>
<dbReference type="InterPro" id="IPR036390">
    <property type="entry name" value="WH_DNA-bd_sf"/>
</dbReference>
<feature type="domain" description="Cyclic nucleotide-binding" evidence="5">
    <location>
        <begin position="10"/>
        <end position="79"/>
    </location>
</feature>
<dbReference type="InterPro" id="IPR014710">
    <property type="entry name" value="RmlC-like_jellyroll"/>
</dbReference>
<keyword evidence="8" id="KW-1185">Reference proteome</keyword>
<dbReference type="Proteomes" id="UP000564885">
    <property type="component" value="Unassembled WGS sequence"/>
</dbReference>
<dbReference type="GO" id="GO:0003677">
    <property type="term" value="F:DNA binding"/>
    <property type="evidence" value="ECO:0007669"/>
    <property type="project" value="UniProtKB-KW"/>
</dbReference>
<dbReference type="EMBL" id="JABEPP010000007">
    <property type="protein sequence ID" value="NNM75134.1"/>
    <property type="molecule type" value="Genomic_DNA"/>
</dbReference>
<comment type="caution">
    <text evidence="7">The sequence shown here is derived from an EMBL/GenBank/DDBJ whole genome shotgun (WGS) entry which is preliminary data.</text>
</comment>
<dbReference type="PANTHER" id="PTHR24567">
    <property type="entry name" value="CRP FAMILY TRANSCRIPTIONAL REGULATORY PROTEIN"/>
    <property type="match status" value="1"/>
</dbReference>
<dbReference type="InterPro" id="IPR018490">
    <property type="entry name" value="cNMP-bd_dom_sf"/>
</dbReference>
<evidence type="ECO:0000313" key="7">
    <source>
        <dbReference type="EMBL" id="NNM75134.1"/>
    </source>
</evidence>
<keyword evidence="3" id="KW-0804">Transcription</keyword>
<dbReference type="InterPro" id="IPR000595">
    <property type="entry name" value="cNMP-bd_dom"/>
</dbReference>
<dbReference type="InterPro" id="IPR050397">
    <property type="entry name" value="Env_Response_Regulators"/>
</dbReference>
<dbReference type="InterPro" id="IPR012318">
    <property type="entry name" value="HTH_CRP"/>
</dbReference>
<evidence type="ECO:0000256" key="4">
    <source>
        <dbReference type="SAM" id="MobiDB-lite"/>
    </source>
</evidence>
<dbReference type="AlphaFoldDB" id="A0A849IB45"/>